<dbReference type="Pfam" id="PF05719">
    <property type="entry name" value="GPP34"/>
    <property type="match status" value="1"/>
</dbReference>
<dbReference type="AlphaFoldDB" id="A0A7Y9AS37"/>
<keyword evidence="2" id="KW-0333">Golgi apparatus</keyword>
<feature type="region of interest" description="Disordered" evidence="5">
    <location>
        <begin position="219"/>
        <end position="274"/>
    </location>
</feature>
<evidence type="ECO:0000256" key="2">
    <source>
        <dbReference type="ARBA" id="ARBA00023034"/>
    </source>
</evidence>
<keyword evidence="3" id="KW-0446">Lipid-binding</keyword>
<sequence>MLIADRVALLLLDDRGRRRVPARAAATVLAGALLSELVLRGDLEADPGTGRLLARPGAAPERRLAAALAAVTAAAGDAARSVCALADGPVWDEAVAALGKAGDLRTERRRRFLVLTTVRWFRREEAVTALQTQVRTAVSAARRRGGRTGTARAVDPATVSLVVLLAGAGCLRAVAPHLPGGMDPDEAADVLADARTLPPPAREALEDVESAVAVRVHALTGGDSSGDGTAGGSSSGGDDHHGHHGHHGGSHGGWDGGSDGGGGGGDGGGGGGGD</sequence>
<keyword evidence="4" id="KW-0472">Membrane</keyword>
<dbReference type="GO" id="GO:0012505">
    <property type="term" value="C:endomembrane system"/>
    <property type="evidence" value="ECO:0007669"/>
    <property type="project" value="UniProtKB-ARBA"/>
</dbReference>
<dbReference type="RefSeq" id="WP_179748332.1">
    <property type="nucleotide sequence ID" value="NZ_BAAAGN010000002.1"/>
</dbReference>
<dbReference type="InterPro" id="IPR038261">
    <property type="entry name" value="GPP34-like_sf"/>
</dbReference>
<evidence type="ECO:0008006" key="8">
    <source>
        <dbReference type="Google" id="ProtNLM"/>
    </source>
</evidence>
<accession>A0A7Y9AS37</accession>
<keyword evidence="7" id="KW-1185">Reference proteome</keyword>
<dbReference type="GO" id="GO:0070273">
    <property type="term" value="F:phosphatidylinositol-4-phosphate binding"/>
    <property type="evidence" value="ECO:0007669"/>
    <property type="project" value="InterPro"/>
</dbReference>
<dbReference type="Gene3D" id="1.10.3630.10">
    <property type="entry name" value="yeast vps74-n-term truncation variant domain like"/>
    <property type="match status" value="1"/>
</dbReference>
<evidence type="ECO:0000256" key="3">
    <source>
        <dbReference type="ARBA" id="ARBA00023121"/>
    </source>
</evidence>
<reference evidence="6 7" key="1">
    <citation type="submission" date="2020-07" db="EMBL/GenBank/DDBJ databases">
        <title>Sequencing the genomes of 1000 actinobacteria strains.</title>
        <authorList>
            <person name="Klenk H.-P."/>
        </authorList>
    </citation>
    <scope>NUCLEOTIDE SEQUENCE [LARGE SCALE GENOMIC DNA]</scope>
    <source>
        <strain evidence="6 7">DSM 7487</strain>
    </source>
</reference>
<evidence type="ECO:0000256" key="1">
    <source>
        <dbReference type="ARBA" id="ARBA00004255"/>
    </source>
</evidence>
<proteinExistence type="predicted"/>
<evidence type="ECO:0000313" key="6">
    <source>
        <dbReference type="EMBL" id="NYD20601.1"/>
    </source>
</evidence>
<dbReference type="Proteomes" id="UP000521922">
    <property type="component" value="Unassembled WGS sequence"/>
</dbReference>
<evidence type="ECO:0000313" key="7">
    <source>
        <dbReference type="Proteomes" id="UP000521922"/>
    </source>
</evidence>
<protein>
    <recommendedName>
        <fullName evidence="8">GPP34 family phosphoprotein</fullName>
    </recommendedName>
</protein>
<evidence type="ECO:0000256" key="4">
    <source>
        <dbReference type="ARBA" id="ARBA00023136"/>
    </source>
</evidence>
<dbReference type="GO" id="GO:0005737">
    <property type="term" value="C:cytoplasm"/>
    <property type="evidence" value="ECO:0007669"/>
    <property type="project" value="UniProtKB-ARBA"/>
</dbReference>
<feature type="compositionally biased region" description="Gly residues" evidence="5">
    <location>
        <begin position="223"/>
        <end position="235"/>
    </location>
</feature>
<gene>
    <name evidence="6" type="ORF">BJ968_000141</name>
</gene>
<dbReference type="EMBL" id="JACCBB010000001">
    <property type="protein sequence ID" value="NYD20601.1"/>
    <property type="molecule type" value="Genomic_DNA"/>
</dbReference>
<dbReference type="InterPro" id="IPR008628">
    <property type="entry name" value="GPP34-like"/>
</dbReference>
<evidence type="ECO:0000256" key="5">
    <source>
        <dbReference type="SAM" id="MobiDB-lite"/>
    </source>
</evidence>
<name>A0A7Y9AS37_9ACTN</name>
<comment type="caution">
    <text evidence="6">The sequence shown here is derived from an EMBL/GenBank/DDBJ whole genome shotgun (WGS) entry which is preliminary data.</text>
</comment>
<feature type="compositionally biased region" description="Gly residues" evidence="5">
    <location>
        <begin position="250"/>
        <end position="274"/>
    </location>
</feature>
<comment type="subcellular location">
    <subcellularLocation>
        <location evidence="1">Golgi apparatus membrane</location>
        <topology evidence="1">Peripheral membrane protein</topology>
        <orientation evidence="1">Cytoplasmic side</orientation>
    </subcellularLocation>
</comment>
<organism evidence="6 7">
    <name type="scientific">Kineococcus aurantiacus</name>
    <dbReference type="NCBI Taxonomy" id="37633"/>
    <lineage>
        <taxon>Bacteria</taxon>
        <taxon>Bacillati</taxon>
        <taxon>Actinomycetota</taxon>
        <taxon>Actinomycetes</taxon>
        <taxon>Kineosporiales</taxon>
        <taxon>Kineosporiaceae</taxon>
        <taxon>Kineococcus</taxon>
    </lineage>
</organism>